<dbReference type="EC" id="3.5.4.10" evidence="11"/>
<evidence type="ECO:0000313" key="12">
    <source>
        <dbReference type="Proteomes" id="UP000226712"/>
    </source>
</evidence>
<dbReference type="SMART" id="SM00798">
    <property type="entry name" value="AICARFT_IMPCHas"/>
    <property type="match status" value="1"/>
</dbReference>
<dbReference type="AlphaFoldDB" id="A0A2D6LNW4"/>
<comment type="pathway">
    <text evidence="2">Purine metabolism; IMP biosynthesis via de novo pathway; 5-formamido-1-(5-phospho-D-ribosyl)imidazole-4-carboxamide from 5-amino-1-(5-phospho-D-ribosyl)imidazole-4-carboxamide (10-formyl THF route): step 1/1.</text>
</comment>
<dbReference type="PANTHER" id="PTHR11692:SF0">
    <property type="entry name" value="BIFUNCTIONAL PURINE BIOSYNTHESIS PROTEIN ATIC"/>
    <property type="match status" value="1"/>
</dbReference>
<comment type="similarity">
    <text evidence="3">Belongs to the PurH family.</text>
</comment>
<dbReference type="SUPFAM" id="SSF52335">
    <property type="entry name" value="Methylglyoxal synthase-like"/>
    <property type="match status" value="1"/>
</dbReference>
<dbReference type="FunFam" id="3.40.50.1380:FF:000001">
    <property type="entry name" value="Bifunctional purine biosynthesis protein PurH"/>
    <property type="match status" value="1"/>
</dbReference>
<dbReference type="NCBIfam" id="TIGR00355">
    <property type="entry name" value="purH"/>
    <property type="match status" value="1"/>
</dbReference>
<evidence type="ECO:0000256" key="9">
    <source>
        <dbReference type="ARBA" id="ARBA00050687"/>
    </source>
</evidence>
<dbReference type="FunFam" id="3.40.140.20:FF:000001">
    <property type="entry name" value="Bifunctional purine biosynthesis protein PurH"/>
    <property type="match status" value="1"/>
</dbReference>
<reference evidence="12" key="1">
    <citation type="submission" date="2017-09" db="EMBL/GenBank/DDBJ databases">
        <title>The Reconstruction of 2,631 Draft Metagenome-Assembled Genomes from the Global Oceans.</title>
        <authorList>
            <person name="Tully B.J."/>
            <person name="Graham E.D."/>
            <person name="Heidelberg J.F."/>
        </authorList>
    </citation>
    <scope>NUCLEOTIDE SEQUENCE [LARGE SCALE GENOMIC DNA]</scope>
</reference>
<evidence type="ECO:0000256" key="5">
    <source>
        <dbReference type="ARBA" id="ARBA00022755"/>
    </source>
</evidence>
<dbReference type="SMART" id="SM00851">
    <property type="entry name" value="MGS"/>
    <property type="match status" value="1"/>
</dbReference>
<dbReference type="InterPro" id="IPR002695">
    <property type="entry name" value="PurH-like"/>
</dbReference>
<keyword evidence="6 11" id="KW-0378">Hydrolase</keyword>
<evidence type="ECO:0000256" key="6">
    <source>
        <dbReference type="ARBA" id="ARBA00022801"/>
    </source>
</evidence>
<dbReference type="InterPro" id="IPR036914">
    <property type="entry name" value="MGS-like_dom_sf"/>
</dbReference>
<dbReference type="InterPro" id="IPR016193">
    <property type="entry name" value="Cytidine_deaminase-like"/>
</dbReference>
<evidence type="ECO:0000256" key="7">
    <source>
        <dbReference type="ARBA" id="ARBA00023268"/>
    </source>
</evidence>
<evidence type="ECO:0000256" key="8">
    <source>
        <dbReference type="ARBA" id="ARBA00050488"/>
    </source>
</evidence>
<dbReference type="EMBL" id="NZBD01000001">
    <property type="protein sequence ID" value="MAG17875.1"/>
    <property type="molecule type" value="Genomic_DNA"/>
</dbReference>
<keyword evidence="4 11" id="KW-0808">Transferase</keyword>
<dbReference type="InterPro" id="IPR011607">
    <property type="entry name" value="MGS-like_dom"/>
</dbReference>
<dbReference type="Proteomes" id="UP000226712">
    <property type="component" value="Unassembled WGS sequence"/>
</dbReference>
<comment type="caution">
    <text evidence="11">The sequence shown here is derived from an EMBL/GenBank/DDBJ whole genome shotgun (WGS) entry which is preliminary data.</text>
</comment>
<dbReference type="Gene3D" id="3.40.140.20">
    <property type="match status" value="2"/>
</dbReference>
<evidence type="ECO:0000313" key="11">
    <source>
        <dbReference type="EMBL" id="MAG17875.1"/>
    </source>
</evidence>
<evidence type="ECO:0000259" key="10">
    <source>
        <dbReference type="PROSITE" id="PS51855"/>
    </source>
</evidence>
<dbReference type="GO" id="GO:0004643">
    <property type="term" value="F:phosphoribosylaminoimidazolecarboxamide formyltransferase activity"/>
    <property type="evidence" value="ECO:0007669"/>
    <property type="project" value="UniProtKB-EC"/>
</dbReference>
<gene>
    <name evidence="11" type="primary">purH</name>
    <name evidence="11" type="ORF">CL944_00165</name>
</gene>
<dbReference type="Pfam" id="PF02142">
    <property type="entry name" value="MGS"/>
    <property type="match status" value="1"/>
</dbReference>
<dbReference type="EC" id="2.1.2.3" evidence="11"/>
<dbReference type="PIRSF" id="PIRSF000414">
    <property type="entry name" value="AICARFT_IMPCHas"/>
    <property type="match status" value="1"/>
</dbReference>
<dbReference type="NCBIfam" id="NF002049">
    <property type="entry name" value="PRK00881.1"/>
    <property type="match status" value="1"/>
</dbReference>
<evidence type="ECO:0000256" key="3">
    <source>
        <dbReference type="ARBA" id="ARBA00007667"/>
    </source>
</evidence>
<comment type="pathway">
    <text evidence="1">Purine metabolism; IMP biosynthesis via de novo pathway; IMP from 5-formamido-1-(5-phospho-D-ribosyl)imidazole-4-carboxamide: step 1/1.</text>
</comment>
<dbReference type="GO" id="GO:0005829">
    <property type="term" value="C:cytosol"/>
    <property type="evidence" value="ECO:0007669"/>
    <property type="project" value="TreeGrafter"/>
</dbReference>
<dbReference type="GO" id="GO:0003937">
    <property type="term" value="F:IMP cyclohydrolase activity"/>
    <property type="evidence" value="ECO:0007669"/>
    <property type="project" value="UniProtKB-EC"/>
</dbReference>
<organism evidence="11 12">
    <name type="scientific">Candidatus Iainarchaeum sp</name>
    <dbReference type="NCBI Taxonomy" id="3101447"/>
    <lineage>
        <taxon>Archaea</taxon>
        <taxon>Candidatus Iainarchaeota</taxon>
        <taxon>Candidatus Iainarchaeia</taxon>
        <taxon>Candidatus Iainarchaeales</taxon>
        <taxon>Candidatus Iainarchaeaceae</taxon>
        <taxon>Candidatus Iainarchaeum</taxon>
    </lineage>
</organism>
<dbReference type="UniPathway" id="UPA00074">
    <property type="reaction ID" value="UER00133"/>
</dbReference>
<dbReference type="SUPFAM" id="SSF53927">
    <property type="entry name" value="Cytidine deaminase-like"/>
    <property type="match status" value="1"/>
</dbReference>
<dbReference type="HAMAP" id="MF_00139">
    <property type="entry name" value="PurH"/>
    <property type="match status" value="1"/>
</dbReference>
<proteinExistence type="inferred from homology"/>
<dbReference type="PROSITE" id="PS51855">
    <property type="entry name" value="MGS"/>
    <property type="match status" value="1"/>
</dbReference>
<evidence type="ECO:0000256" key="1">
    <source>
        <dbReference type="ARBA" id="ARBA00004844"/>
    </source>
</evidence>
<sequence>MKIKSALISVSDKTGLVEFAKELASNGVKIISSGGTFKKLEEAGVKAVTVDSVTGFPEMLDGRVKTLHPKLHGGILAKRTPEHLKQLKEQGIETIDLVVVNLYPFKETISKENVKIEEAIENIDIGGPTIIRAAAKNYDSVGVVVDPAQYQKVLADLKKNNFELSDLMKKELSIEAFEHTAFYDATISNWMNKRLKGEKFPQKLTLGFEKISSLRYGENPHQEACVYGSPLKSNSGIIGTEQLNGKELSFNNYNDTNAAIELSKEFDETCVVIVKHANPCGVAVGKELSETFKRALECDPTSAFGGVIVLNKECDIGTAKQITAFFNEVVVAPGYSPDALEELKSKKNLRVLKLENNGKSTQTFDFKHIKGGLLVQDEDQIGCEKWENKSGIKVEKKVTDDLLLGWKIVKHVKSNAIVLVKNNATIGIGVGQTSRVKAAEQAIKQAGKKTKDCSLASDAFFPFKDSIELAAKAEVKAIVEPGGSIKDEEVIEEAKKQKISLYFTGERHFKH</sequence>
<protein>
    <submittedName>
        <fullName evidence="11">Bifunctional phosphoribosylaminoimidazolecarboxamide formyltransferase/inosine monophosphate cyclohydrolase</fullName>
        <ecNumber evidence="11">2.1.2.3</ecNumber>
        <ecNumber evidence="11">3.5.4.10</ecNumber>
    </submittedName>
</protein>
<keyword evidence="5" id="KW-0658">Purine biosynthesis</keyword>
<comment type="catalytic activity">
    <reaction evidence="8">
        <text>(6R)-10-formyltetrahydrofolate + 5-amino-1-(5-phospho-beta-D-ribosyl)imidazole-4-carboxamide = 5-formamido-1-(5-phospho-D-ribosyl)imidazole-4-carboxamide + (6S)-5,6,7,8-tetrahydrofolate</text>
        <dbReference type="Rhea" id="RHEA:22192"/>
        <dbReference type="ChEBI" id="CHEBI:57453"/>
        <dbReference type="ChEBI" id="CHEBI:58467"/>
        <dbReference type="ChEBI" id="CHEBI:58475"/>
        <dbReference type="ChEBI" id="CHEBI:195366"/>
        <dbReference type="EC" id="2.1.2.3"/>
    </reaction>
</comment>
<dbReference type="CDD" id="cd01421">
    <property type="entry name" value="IMPCH"/>
    <property type="match status" value="1"/>
</dbReference>
<dbReference type="Gene3D" id="3.40.50.1380">
    <property type="entry name" value="Methylglyoxal synthase-like domain"/>
    <property type="match status" value="1"/>
</dbReference>
<dbReference type="PANTHER" id="PTHR11692">
    <property type="entry name" value="BIFUNCTIONAL PURINE BIOSYNTHESIS PROTEIN PURH"/>
    <property type="match status" value="1"/>
</dbReference>
<dbReference type="GO" id="GO:0006189">
    <property type="term" value="P:'de novo' IMP biosynthetic process"/>
    <property type="evidence" value="ECO:0007669"/>
    <property type="project" value="UniProtKB-UniPathway"/>
</dbReference>
<feature type="domain" description="MGS-like" evidence="10">
    <location>
        <begin position="1"/>
        <end position="145"/>
    </location>
</feature>
<dbReference type="InterPro" id="IPR024051">
    <property type="entry name" value="AICAR_Tfase_dup_dom_sf"/>
</dbReference>
<keyword evidence="7" id="KW-0511">Multifunctional enzyme</keyword>
<name>A0A2D6LNW4_9ARCH</name>
<comment type="catalytic activity">
    <reaction evidence="9">
        <text>IMP + H2O = 5-formamido-1-(5-phospho-D-ribosyl)imidazole-4-carboxamide</text>
        <dbReference type="Rhea" id="RHEA:18445"/>
        <dbReference type="ChEBI" id="CHEBI:15377"/>
        <dbReference type="ChEBI" id="CHEBI:58053"/>
        <dbReference type="ChEBI" id="CHEBI:58467"/>
        <dbReference type="EC" id="3.5.4.10"/>
    </reaction>
</comment>
<dbReference type="Pfam" id="PF01808">
    <property type="entry name" value="AICARFT_IMPCHas"/>
    <property type="match status" value="1"/>
</dbReference>
<accession>A0A2D6LNW4</accession>
<evidence type="ECO:0000256" key="2">
    <source>
        <dbReference type="ARBA" id="ARBA00004954"/>
    </source>
</evidence>
<evidence type="ECO:0000256" key="4">
    <source>
        <dbReference type="ARBA" id="ARBA00022679"/>
    </source>
</evidence>